<keyword evidence="4" id="KW-1185">Reference proteome</keyword>
<dbReference type="KEGG" id="msb:LJ00_14055"/>
<sequence>MSMRSALSEWYGHNDKTVADIVKTGTIALDTNALLDLYRVSRDERDDILDALSQVKDRLFLPYQVALEFQRNRLNVVQATSAIYNKFLGKLSAPEEHLNSIRDKKVRTEIKAVFDDAATQLKKAIEEIRDRHALSLDEAQRQDPVLKALDELFEDDAIGTPPTDEELQKHRNEANRRIKERIPPGYADAKNKEDPTGDYLIWRELLDYSAKSDRALLFVTNDENKGDWYREKVAGRSVGVRPELLIEMRRASPNHAYHQVPLGTFLWLTKKHLGAHIEDETIKSVERIKPSSRYEDLGKKLGEQFKDIDPDLLALSTHKFLTRDMRDQHQQLWKNFVAAQMDPVFKNIDLSKHQAWIADESRAVLHDEALRRIFDKLAAIDDDDDSTETSSEDEPDNSTDDESEDNE</sequence>
<dbReference type="AlphaFoldDB" id="A0QW62"/>
<dbReference type="InterPro" id="IPR041578">
    <property type="entry name" value="PIN_8"/>
</dbReference>
<evidence type="ECO:0000313" key="3">
    <source>
        <dbReference type="EMBL" id="ABK73389.1"/>
    </source>
</evidence>
<accession>A0QW62</accession>
<dbReference type="Pfam" id="PF18476">
    <property type="entry name" value="PIN_8"/>
    <property type="match status" value="1"/>
</dbReference>
<proteinExistence type="predicted"/>
<dbReference type="PATRIC" id="fig|246196.19.peg.2794"/>
<feature type="region of interest" description="Disordered" evidence="1">
    <location>
        <begin position="381"/>
        <end position="407"/>
    </location>
</feature>
<name>A0QW62_MYCS2</name>
<dbReference type="EMBL" id="CP000480">
    <property type="protein sequence ID" value="ABK73389.1"/>
    <property type="molecule type" value="Genomic_DNA"/>
</dbReference>
<protein>
    <recommendedName>
        <fullName evidence="2">PIN like domain-containing protein</fullName>
    </recommendedName>
</protein>
<dbReference type="eggNOG" id="COG1196">
    <property type="taxonomic scope" value="Bacteria"/>
</dbReference>
<evidence type="ECO:0000313" key="4">
    <source>
        <dbReference type="Proteomes" id="UP000000757"/>
    </source>
</evidence>
<dbReference type="Proteomes" id="UP000000757">
    <property type="component" value="Chromosome"/>
</dbReference>
<dbReference type="KEGG" id="msm:MSMEG_2826"/>
<dbReference type="OrthoDB" id="9182727at2"/>
<dbReference type="STRING" id="246196.MSMEG_2826"/>
<organism evidence="3 4">
    <name type="scientific">Mycolicibacterium smegmatis (strain ATCC 700084 / mc(2)155)</name>
    <name type="common">Mycobacterium smegmatis</name>
    <dbReference type="NCBI Taxonomy" id="246196"/>
    <lineage>
        <taxon>Bacteria</taxon>
        <taxon>Bacillati</taxon>
        <taxon>Actinomycetota</taxon>
        <taxon>Actinomycetes</taxon>
        <taxon>Mycobacteriales</taxon>
        <taxon>Mycobacteriaceae</taxon>
        <taxon>Mycolicibacterium</taxon>
    </lineage>
</organism>
<gene>
    <name evidence="3" type="ordered locus">MSMEG_2826</name>
</gene>
<dbReference type="PaxDb" id="246196-MSMEI_2754"/>
<feature type="domain" description="PIN like" evidence="2">
    <location>
        <begin position="27"/>
        <end position="244"/>
    </location>
</feature>
<evidence type="ECO:0000256" key="1">
    <source>
        <dbReference type="SAM" id="MobiDB-lite"/>
    </source>
</evidence>
<reference evidence="3 4" key="1">
    <citation type="submission" date="2006-10" db="EMBL/GenBank/DDBJ databases">
        <authorList>
            <person name="Fleischmann R.D."/>
            <person name="Dodson R.J."/>
            <person name="Haft D.H."/>
            <person name="Merkel J.S."/>
            <person name="Nelson W.C."/>
            <person name="Fraser C.M."/>
        </authorList>
    </citation>
    <scope>NUCLEOTIDE SEQUENCE [LARGE SCALE GENOMIC DNA]</scope>
    <source>
        <strain evidence="4">ATCC 700084 / mc(2)155</strain>
    </source>
</reference>
<evidence type="ECO:0000259" key="2">
    <source>
        <dbReference type="Pfam" id="PF18476"/>
    </source>
</evidence>